<evidence type="ECO:0000256" key="1">
    <source>
        <dbReference type="ARBA" id="ARBA00022729"/>
    </source>
</evidence>
<feature type="compositionally biased region" description="Polar residues" evidence="6">
    <location>
        <begin position="2188"/>
        <end position="2199"/>
    </location>
</feature>
<keyword evidence="1" id="KW-0732">Signal</keyword>
<dbReference type="Proteomes" id="UP000770661">
    <property type="component" value="Unassembled WGS sequence"/>
</dbReference>
<keyword evidence="10" id="KW-1185">Reference proteome</keyword>
<feature type="domain" description="Laminin G" evidence="8">
    <location>
        <begin position="1"/>
        <end position="168"/>
    </location>
</feature>
<dbReference type="EMBL" id="JACEEZ010013928">
    <property type="protein sequence ID" value="KAG0719789.1"/>
    <property type="molecule type" value="Genomic_DNA"/>
</dbReference>
<feature type="compositionally biased region" description="Basic residues" evidence="6">
    <location>
        <begin position="2402"/>
        <end position="2427"/>
    </location>
</feature>
<dbReference type="PANTHER" id="PTHR45739">
    <property type="entry name" value="MATRIX PROTEIN, PUTATIVE-RELATED"/>
    <property type="match status" value="1"/>
</dbReference>
<feature type="repeat" description="CSPG" evidence="5">
    <location>
        <begin position="1353"/>
        <end position="1445"/>
    </location>
</feature>
<feature type="region of interest" description="Disordered" evidence="6">
    <location>
        <begin position="2171"/>
        <end position="2199"/>
    </location>
</feature>
<name>A0A8J4Y909_CHIOP</name>
<evidence type="ECO:0000256" key="3">
    <source>
        <dbReference type="ARBA" id="ARBA00023180"/>
    </source>
</evidence>
<feature type="repeat" description="CSPG" evidence="5">
    <location>
        <begin position="536"/>
        <end position="629"/>
    </location>
</feature>
<sequence>MHLRLGKHLEAKSSTELSLRLKTHRADSLLLLAAGTTDYCLVVLEGGALRVRINLGAGESELSSPPRLRLDDLLWHDVKISRNTADMTLTIDNIHTTKITLLGRFHELNIHYGVFLGGLGDFTEIFLGLLDNFRGCMDQVMYNGIEVLREVREGNSKTSDVYGVEWQCSEEFDASPSAAISFVQRGAYVAFQESYPRTGGSISMQIKTQSQHALLLYNTGPPSRSDFIALEIYEGRLRLIIDKGNGAVSLNSTVPISDGIWHSVEAHFQPTYMELSVDDHIEDQPTAVGENKYFDLSGLLFIGGVEVNKRARAVNQGARNGDKSLEGCIQHLKVGERSVSLQDARVTQGIQAECRWAYPCLKNPCVDGSVCVQEGTDGFKCECDLALCVRQNFTTAYKVFTKTTLPFDLEVLSLTPMEVQEGGQALITSDHLHLVLDYEKYGVRESGVLFHVITLPSRGHLDVKLWRRPEDNTFTLLDLNNDGVTYVHDGSETTEDSVVLELELVTRSGYILPSYLQSRHRFVLPIRVVARNDPPRLQLPPGEVLRLAAGTIRTLTSEVINVLDSDTPPGKLRISVLNLKEPENGYIQNSQSPGVPIHTFTLEQVQHGLVSYVHRGASNTKIVLQVSDGIETGDPVILRVAAFELQVYLVNKTGLSITHGSWAIITPANLSYTTNAPEQDLEVFFEITGQPGYGAVQRLRGPERWAGVTQFSSRQLQKGKIRYKHISTEPREDEFRFKLFCGEHKFPTEYTFSITFVSVTVDTIRNAELLIDRVQESFISEGFLQSETRPDPTPSRDIMYKIISPPLYGSIFLSSGDLTQHKKLQKGSTFSQEDVAKGRIKYRLHRKSYSTLRDSFQFQVSSNGRASNVHTFNIRHTPPPVDADIVVERLDVREGGTEKITDKFLKIEVREIRNIVFNVTAPPKHGAINVLDQSMIIPGRLNTTFFTSHEINSGFVSYQHDGSESTKDRFHFVALAEDPKVDFQYVGVMHFHIIMINDNHPLRMMEKVLNVVTNSERVVTANDLLYMDPDLDTQTSSIQYTRSKIPNGDFYHVEDRSDPVYLFTQEDIDRRRIVFRHEGPSYGKSVISVTDGQLSSTGILEIVASEPFIEIVNNSGIIVPRGQEAVISNYNISVETNMNAWGTAILFRVTNPPRYGRLVGTGSSEPRKTFTEADLQNGHIRYVNKGDPSFRDEFRFQARIGDTTTEGIFEVKVYPESYWEPLVVLNNTTAKVEEGARVTIDQAVLNVMHPNIAPSDITYVIVQRPQNGYLYIDHSQASDSSSSSSSTSLTNHAYEDEALLKPEVSEFDQALINQGRVHYVEVGTNVTSDHFVFDVTNGISSLSRLIFNIQVIPKTIYLSAGLIQVDEGAHTTVTPSVVTVLTDYYTDKIRQYLVAVQPTAGQLELSSRRGRRVEAFTPEQLKQGLVSYVHDDSEQLQDTFSLVAVSGVRQSSPAQVDVKVRGINDEAPFVINNTGITLWEGNTVLLTNSNIAAMDPDTPAENLTITVATPDSGFLALASNLSHPVSSFTQADVNNRRLYFTHTGGLSGMFRWEASDHVHGTGSHVFTVTARELHLTLRHIKPLWVFPMMQQALSADVLLTLTTDHDPHRSVMYVVRQAPLLGHLLLEGPGGVRVPVENFTQRHVNESRVIFEHTSPFTELSASDMFVFDVETPFAEALKDQEFHLEISVASPRGGGLEKYLGLAPLVVAEGGQATVRPDNLNLSAVVEFIEGYPAATSADRPPPRLITTVTAVPTHGVFTLRKRNLTEGYTFTVRDIEKGRVRYEHDHSDTMKDAMGFTVALAGNGSSPDVLLFNGSLNVSVTPVNDQPFTLVTTPPVMKVVHRQNAVITNQSLLTTDPDNPPSEIDYELMNTPDHGRLILAHNYSVAVQSFTQEDINAGRILYAHDGTNDSDRFYFKVSDGKHEPKYTVFTIEILPLTLTLVNHTVVPLRQTTTSAYLTPHHLAAHTNGNPNHIFYNVTRPPRFGHLYMNDQVVHTFGQVNIDKDEILYMQVEMTEPADNFQVDIWTWEATVPGVEVRMVVRPLIESSPMTAVVGGRTRLTLEHLDASQLATVTGSSPVFKVKRRPRFGRIKKVTRRSRRSGRSHEVQQFTHEELRSGVIYYVARKLKLKADEPLHDALHYVLHVPAPGVQPAEGTLRLTLVEAGSVLKEGAEPPRHLRPDLPPSSVRGSSETNGAGTGSSELFLGIPEDYLVVVVAAAVALAAIVAIVVVARFATRRRSSDKRRDVVMDADVASLPPPLPSDSRPNSFMTDDMSELECRPSDLPSSPRPGRHLHHHHHNGGSGGLGLAAHLTDSDASWPHDISREVSPAVPQCKVTPLCTDTASRDTPTTPTWPATPTAWTPSRQRSGVCTRSTNPEPPTPCSGRTSTGYRTGCGGRQTPPHHQHAHSPHPSHPHHHSHHSQMLS</sequence>
<keyword evidence="2" id="KW-0677">Repeat</keyword>
<dbReference type="OrthoDB" id="430044at2759"/>
<accession>A0A8J4Y909</accession>
<proteinExistence type="predicted"/>
<protein>
    <submittedName>
        <fullName evidence="9">Chondroitin sulfate proteoglycan 4</fullName>
    </submittedName>
</protein>
<feature type="repeat" description="CSPG" evidence="5">
    <location>
        <begin position="408"/>
        <end position="503"/>
    </location>
</feature>
<dbReference type="Gene3D" id="2.60.120.200">
    <property type="match status" value="2"/>
</dbReference>
<feature type="region of interest" description="Disordered" evidence="6">
    <location>
        <begin position="2242"/>
        <end position="2313"/>
    </location>
</feature>
<feature type="repeat" description="CSPG" evidence="5">
    <location>
        <begin position="878"/>
        <end position="975"/>
    </location>
</feature>
<comment type="caution">
    <text evidence="9">The sequence shown here is derived from an EMBL/GenBank/DDBJ whole genome shotgun (WGS) entry which is preliminary data.</text>
</comment>
<comment type="caution">
    <text evidence="4">Lacks conserved residue(s) required for the propagation of feature annotation.</text>
</comment>
<feature type="repeat" description="CSPG" evidence="5">
    <location>
        <begin position="1574"/>
        <end position="1671"/>
    </location>
</feature>
<evidence type="ECO:0000256" key="5">
    <source>
        <dbReference type="PROSITE-ProRule" id="PRU01201"/>
    </source>
</evidence>
<keyword evidence="3" id="KW-0325">Glycoprotein</keyword>
<dbReference type="PROSITE" id="PS51854">
    <property type="entry name" value="CSPG"/>
    <property type="match status" value="12"/>
</dbReference>
<keyword evidence="7" id="KW-0472">Membrane</keyword>
<dbReference type="InterPro" id="IPR001791">
    <property type="entry name" value="Laminin_G"/>
</dbReference>
<evidence type="ECO:0000313" key="10">
    <source>
        <dbReference type="Proteomes" id="UP000770661"/>
    </source>
</evidence>
<dbReference type="PANTHER" id="PTHR45739:SF12">
    <property type="entry name" value="CHONDROITIN SULFATE PROTEOGLYCAN 4-LIKE ISOFORM X2"/>
    <property type="match status" value="1"/>
</dbReference>
<feature type="repeat" description="CSPG" evidence="5">
    <location>
        <begin position="1221"/>
        <end position="1336"/>
    </location>
</feature>
<dbReference type="Pfam" id="PF02210">
    <property type="entry name" value="Laminin_G_2"/>
    <property type="match status" value="2"/>
</dbReference>
<dbReference type="CDD" id="cd00110">
    <property type="entry name" value="LamG"/>
    <property type="match status" value="2"/>
</dbReference>
<dbReference type="SMART" id="SM00282">
    <property type="entry name" value="LamG"/>
    <property type="match status" value="2"/>
</dbReference>
<dbReference type="GO" id="GO:0009653">
    <property type="term" value="P:anatomical structure morphogenesis"/>
    <property type="evidence" value="ECO:0007669"/>
    <property type="project" value="TreeGrafter"/>
</dbReference>
<evidence type="ECO:0000259" key="8">
    <source>
        <dbReference type="PROSITE" id="PS50025"/>
    </source>
</evidence>
<reference evidence="9" key="1">
    <citation type="submission" date="2020-07" db="EMBL/GenBank/DDBJ databases">
        <title>The High-quality genome of the commercially important snow crab, Chionoecetes opilio.</title>
        <authorList>
            <person name="Jeong J.-H."/>
            <person name="Ryu S."/>
        </authorList>
    </citation>
    <scope>NUCLEOTIDE SEQUENCE</scope>
    <source>
        <strain evidence="9">MADBK_172401_WGS</strain>
        <tissue evidence="9">Digestive gland</tissue>
    </source>
</reference>
<keyword evidence="7" id="KW-0812">Transmembrane</keyword>
<feature type="repeat" description="CSPG" evidence="5">
    <location>
        <begin position="1828"/>
        <end position="1922"/>
    </location>
</feature>
<feature type="region of interest" description="Disordered" evidence="6">
    <location>
        <begin position="2341"/>
        <end position="2427"/>
    </location>
</feature>
<feature type="compositionally biased region" description="Low complexity" evidence="6">
    <location>
        <begin position="2349"/>
        <end position="2364"/>
    </location>
</feature>
<gene>
    <name evidence="9" type="primary">CSPG4</name>
    <name evidence="9" type="ORF">GWK47_049750</name>
</gene>
<keyword evidence="7" id="KW-1133">Transmembrane helix</keyword>
<feature type="domain" description="Laminin G" evidence="8">
    <location>
        <begin position="178"/>
        <end position="354"/>
    </location>
</feature>
<feature type="compositionally biased region" description="Basic and acidic residues" evidence="6">
    <location>
        <begin position="2171"/>
        <end position="2181"/>
    </location>
</feature>
<feature type="repeat" description="CSPG" evidence="5">
    <location>
        <begin position="1108"/>
        <end position="1199"/>
    </location>
</feature>
<organism evidence="9 10">
    <name type="scientific">Chionoecetes opilio</name>
    <name type="common">Atlantic snow crab</name>
    <name type="synonym">Cancer opilio</name>
    <dbReference type="NCBI Taxonomy" id="41210"/>
    <lineage>
        <taxon>Eukaryota</taxon>
        <taxon>Metazoa</taxon>
        <taxon>Ecdysozoa</taxon>
        <taxon>Arthropoda</taxon>
        <taxon>Crustacea</taxon>
        <taxon>Multicrustacea</taxon>
        <taxon>Malacostraca</taxon>
        <taxon>Eumalacostraca</taxon>
        <taxon>Eucarida</taxon>
        <taxon>Decapoda</taxon>
        <taxon>Pleocyemata</taxon>
        <taxon>Brachyura</taxon>
        <taxon>Eubrachyura</taxon>
        <taxon>Majoidea</taxon>
        <taxon>Majidae</taxon>
        <taxon>Chionoecetes</taxon>
    </lineage>
</organism>
<evidence type="ECO:0000256" key="4">
    <source>
        <dbReference type="PROSITE-ProRule" id="PRU00122"/>
    </source>
</evidence>
<feature type="repeat" description="CSPG" evidence="5">
    <location>
        <begin position="1467"/>
        <end position="1557"/>
    </location>
</feature>
<feature type="repeat" description="CSPG" evidence="5">
    <location>
        <begin position="646"/>
        <end position="740"/>
    </location>
</feature>
<evidence type="ECO:0000256" key="6">
    <source>
        <dbReference type="SAM" id="MobiDB-lite"/>
    </source>
</evidence>
<dbReference type="PROSITE" id="PS50025">
    <property type="entry name" value="LAM_G_DOMAIN"/>
    <property type="match status" value="2"/>
</dbReference>
<feature type="compositionally biased region" description="Basic residues" evidence="6">
    <location>
        <begin position="2291"/>
        <end position="2301"/>
    </location>
</feature>
<dbReference type="SUPFAM" id="SSF49899">
    <property type="entry name" value="Concanavalin A-like lectins/glucanases"/>
    <property type="match status" value="2"/>
</dbReference>
<evidence type="ECO:0000313" key="9">
    <source>
        <dbReference type="EMBL" id="KAG0719789.1"/>
    </source>
</evidence>
<feature type="repeat" description="CSPG" evidence="5">
    <location>
        <begin position="1697"/>
        <end position="1801"/>
    </location>
</feature>
<feature type="transmembrane region" description="Helical" evidence="7">
    <location>
        <begin position="2212"/>
        <end position="2236"/>
    </location>
</feature>
<evidence type="ECO:0000256" key="7">
    <source>
        <dbReference type="SAM" id="Phobius"/>
    </source>
</evidence>
<dbReference type="Pfam" id="PF16184">
    <property type="entry name" value="Cadherin_3"/>
    <property type="match status" value="14"/>
</dbReference>
<feature type="compositionally biased region" description="Polar residues" evidence="6">
    <location>
        <begin position="2365"/>
        <end position="2377"/>
    </location>
</feature>
<dbReference type="InterPro" id="IPR039005">
    <property type="entry name" value="CSPG_rpt"/>
</dbReference>
<feature type="repeat" description="CSPG" evidence="5">
    <location>
        <begin position="760"/>
        <end position="861"/>
    </location>
</feature>
<dbReference type="InterPro" id="IPR013320">
    <property type="entry name" value="ConA-like_dom_sf"/>
</dbReference>
<evidence type="ECO:0000256" key="2">
    <source>
        <dbReference type="ARBA" id="ARBA00022737"/>
    </source>
</evidence>
<dbReference type="InterPro" id="IPR051561">
    <property type="entry name" value="FRAS1_ECM"/>
</dbReference>